<accession>A0A6J4TP63</accession>
<dbReference type="GO" id="GO:0036440">
    <property type="term" value="F:citrate synthase activity"/>
    <property type="evidence" value="ECO:0007669"/>
    <property type="project" value="UniProtKB-EC"/>
</dbReference>
<evidence type="ECO:0000256" key="1">
    <source>
        <dbReference type="SAM" id="MobiDB-lite"/>
    </source>
</evidence>
<keyword evidence="2" id="KW-0012">Acyltransferase</keyword>
<sequence length="93" mass="10019">RGVRVQEVDRAAVPVPRQLARLRGELPAHDLRRPGRAVHGRPRRGQGARHAVHPARRPRAELLDERGARRGVVARRPVLGGGGGMGGILGSIL</sequence>
<dbReference type="AlphaFoldDB" id="A0A6J4TP63"/>
<feature type="non-terminal residue" evidence="2">
    <location>
        <position position="1"/>
    </location>
</feature>
<protein>
    <submittedName>
        <fullName evidence="2">Citrate synthase (Si)</fullName>
        <ecNumber evidence="2">2.3.3.1</ecNumber>
    </submittedName>
</protein>
<evidence type="ECO:0000313" key="2">
    <source>
        <dbReference type="EMBL" id="CAA9527786.1"/>
    </source>
</evidence>
<feature type="region of interest" description="Disordered" evidence="1">
    <location>
        <begin position="32"/>
        <end position="64"/>
    </location>
</feature>
<name>A0A6J4TP63_9SPHN</name>
<gene>
    <name evidence="2" type="ORF">AVDCRST_MAG23-734</name>
</gene>
<keyword evidence="2" id="KW-0808">Transferase</keyword>
<proteinExistence type="predicted"/>
<feature type="non-terminal residue" evidence="2">
    <location>
        <position position="93"/>
    </location>
</feature>
<organism evidence="2">
    <name type="scientific">uncultured Sphingosinicella sp</name>
    <dbReference type="NCBI Taxonomy" id="478748"/>
    <lineage>
        <taxon>Bacteria</taxon>
        <taxon>Pseudomonadati</taxon>
        <taxon>Pseudomonadota</taxon>
        <taxon>Alphaproteobacteria</taxon>
        <taxon>Sphingomonadales</taxon>
        <taxon>Sphingosinicellaceae</taxon>
        <taxon>Sphingosinicella</taxon>
        <taxon>environmental samples</taxon>
    </lineage>
</organism>
<dbReference type="EMBL" id="CADCWD010000028">
    <property type="protein sequence ID" value="CAA9527786.1"/>
    <property type="molecule type" value="Genomic_DNA"/>
</dbReference>
<feature type="compositionally biased region" description="Basic residues" evidence="1">
    <location>
        <begin position="34"/>
        <end position="57"/>
    </location>
</feature>
<reference evidence="2" key="1">
    <citation type="submission" date="2020-02" db="EMBL/GenBank/DDBJ databases">
        <authorList>
            <person name="Meier V. D."/>
        </authorList>
    </citation>
    <scope>NUCLEOTIDE SEQUENCE</scope>
    <source>
        <strain evidence="2">AVDCRST_MAG23</strain>
    </source>
</reference>
<dbReference type="EC" id="2.3.3.1" evidence="2"/>